<dbReference type="InterPro" id="IPR037079">
    <property type="entry name" value="AF2212/PG0164-like_sf"/>
</dbReference>
<dbReference type="EMBL" id="CP136051">
    <property type="protein sequence ID" value="WOK07460.1"/>
    <property type="molecule type" value="Genomic_DNA"/>
</dbReference>
<dbReference type="Pfam" id="PF08922">
    <property type="entry name" value="DUF1905"/>
    <property type="match status" value="1"/>
</dbReference>
<sequence>MSGSKQTFQTTILQTGNNTGIPVPAEIVEALGAGKKPLVVVTVNDYTYRSAIATMGGKFMISFSAAHRAASGLAGGDKVKVTLEVDTAPRTVEVPEDLQKALDAQPALNSKFEGLSNSKKKLLVLPIEDAKTEETRARRVEKAIQMLEGGKI</sequence>
<gene>
    <name evidence="1" type="ORF">RT717_02340</name>
</gene>
<proteinExistence type="predicted"/>
<dbReference type="Gene3D" id="2.40.30.100">
    <property type="entry name" value="AF2212/PG0164-like"/>
    <property type="match status" value="1"/>
</dbReference>
<protein>
    <submittedName>
        <fullName evidence="1">YdeI/OmpD-associated family protein</fullName>
    </submittedName>
</protein>
<evidence type="ECO:0000313" key="1">
    <source>
        <dbReference type="EMBL" id="WOK07460.1"/>
    </source>
</evidence>
<accession>A0ABZ0ISU0</accession>
<dbReference type="RefSeq" id="WP_317490138.1">
    <property type="nucleotide sequence ID" value="NZ_CP136051.1"/>
</dbReference>
<keyword evidence="2" id="KW-1185">Reference proteome</keyword>
<organism evidence="1 2">
    <name type="scientific">Imperialibacter roseus</name>
    <dbReference type="NCBI Taxonomy" id="1324217"/>
    <lineage>
        <taxon>Bacteria</taxon>
        <taxon>Pseudomonadati</taxon>
        <taxon>Bacteroidota</taxon>
        <taxon>Cytophagia</taxon>
        <taxon>Cytophagales</taxon>
        <taxon>Flammeovirgaceae</taxon>
        <taxon>Imperialibacter</taxon>
    </lineage>
</organism>
<evidence type="ECO:0000313" key="2">
    <source>
        <dbReference type="Proteomes" id="UP001302349"/>
    </source>
</evidence>
<dbReference type="Pfam" id="PF13376">
    <property type="entry name" value="OmdA"/>
    <property type="match status" value="1"/>
</dbReference>
<dbReference type="Proteomes" id="UP001302349">
    <property type="component" value="Chromosome"/>
</dbReference>
<name>A0ABZ0ISU0_9BACT</name>
<reference evidence="1 2" key="1">
    <citation type="journal article" date="2023" name="Microbiol. Resour. Announc.">
        <title>Complete Genome Sequence of Imperialibacter roseus strain P4T.</title>
        <authorList>
            <person name="Tizabi D.R."/>
            <person name="Bachvaroff T."/>
            <person name="Hill R.T."/>
        </authorList>
    </citation>
    <scope>NUCLEOTIDE SEQUENCE [LARGE SCALE GENOMIC DNA]</scope>
    <source>
        <strain evidence="1 2">P4T</strain>
    </source>
</reference>
<dbReference type="SUPFAM" id="SSF141694">
    <property type="entry name" value="AF2212/PG0164-like"/>
    <property type="match status" value="1"/>
</dbReference>
<dbReference type="InterPro" id="IPR015018">
    <property type="entry name" value="DUF1905"/>
</dbReference>